<organism evidence="2 3">
    <name type="scientific">Candidatus Terrybacteria bacterium RIFCSPHIGHO2_01_FULL_43_35</name>
    <dbReference type="NCBI Taxonomy" id="1802361"/>
    <lineage>
        <taxon>Bacteria</taxon>
        <taxon>Candidatus Terryibacteriota</taxon>
    </lineage>
</organism>
<evidence type="ECO:0000313" key="2">
    <source>
        <dbReference type="EMBL" id="OHA46463.1"/>
    </source>
</evidence>
<dbReference type="EMBL" id="MHSR01000015">
    <property type="protein sequence ID" value="OHA46463.1"/>
    <property type="molecule type" value="Genomic_DNA"/>
</dbReference>
<evidence type="ECO:0000256" key="1">
    <source>
        <dbReference type="SAM" id="Phobius"/>
    </source>
</evidence>
<keyword evidence="1" id="KW-0472">Membrane</keyword>
<feature type="transmembrane region" description="Helical" evidence="1">
    <location>
        <begin position="32"/>
        <end position="53"/>
    </location>
</feature>
<proteinExistence type="predicted"/>
<protein>
    <submittedName>
        <fullName evidence="2">Uncharacterized protein</fullName>
    </submittedName>
</protein>
<dbReference type="AlphaFoldDB" id="A0A1G2PDU0"/>
<sequence>MHPPKGDQKLTFEITEDILAVKLFILKENRMCYLPAIVIAVGVAVAVALAVYITKDAGYLWGLAAMFFVNLAMPSKDN</sequence>
<keyword evidence="1" id="KW-0812">Transmembrane</keyword>
<accession>A0A1G2PDU0</accession>
<dbReference type="Proteomes" id="UP000178869">
    <property type="component" value="Unassembled WGS sequence"/>
</dbReference>
<reference evidence="2 3" key="1">
    <citation type="journal article" date="2016" name="Nat. Commun.">
        <title>Thousands of microbial genomes shed light on interconnected biogeochemical processes in an aquifer system.</title>
        <authorList>
            <person name="Anantharaman K."/>
            <person name="Brown C.T."/>
            <person name="Hug L.A."/>
            <person name="Sharon I."/>
            <person name="Castelle C.J."/>
            <person name="Probst A.J."/>
            <person name="Thomas B.C."/>
            <person name="Singh A."/>
            <person name="Wilkins M.J."/>
            <person name="Karaoz U."/>
            <person name="Brodie E.L."/>
            <person name="Williams K.H."/>
            <person name="Hubbard S.S."/>
            <person name="Banfield J.F."/>
        </authorList>
    </citation>
    <scope>NUCLEOTIDE SEQUENCE [LARGE SCALE GENOMIC DNA]</scope>
</reference>
<feature type="transmembrane region" description="Helical" evidence="1">
    <location>
        <begin position="59"/>
        <end position="75"/>
    </location>
</feature>
<evidence type="ECO:0000313" key="3">
    <source>
        <dbReference type="Proteomes" id="UP000178869"/>
    </source>
</evidence>
<keyword evidence="1" id="KW-1133">Transmembrane helix</keyword>
<name>A0A1G2PDU0_9BACT</name>
<gene>
    <name evidence="2" type="ORF">A2828_01115</name>
</gene>
<comment type="caution">
    <text evidence="2">The sequence shown here is derived from an EMBL/GenBank/DDBJ whole genome shotgun (WGS) entry which is preliminary data.</text>
</comment>